<organism evidence="2 3">
    <name type="scientific">Granulicella mallensis (strain ATCC BAA-1857 / DSM 23137 / MP5ACTX8)</name>
    <dbReference type="NCBI Taxonomy" id="682795"/>
    <lineage>
        <taxon>Bacteria</taxon>
        <taxon>Pseudomonadati</taxon>
        <taxon>Acidobacteriota</taxon>
        <taxon>Terriglobia</taxon>
        <taxon>Terriglobales</taxon>
        <taxon>Acidobacteriaceae</taxon>
        <taxon>Granulicella</taxon>
    </lineage>
</organism>
<dbReference type="eggNOG" id="COG0510">
    <property type="taxonomic scope" value="Bacteria"/>
</dbReference>
<protein>
    <recommendedName>
        <fullName evidence="1">Aminoglycoside phosphotransferase domain-containing protein</fullName>
    </recommendedName>
</protein>
<keyword evidence="3" id="KW-1185">Reference proteome</keyword>
<dbReference type="Pfam" id="PF09998">
    <property type="entry name" value="DUF2239"/>
    <property type="match status" value="1"/>
</dbReference>
<dbReference type="Gene3D" id="3.30.200.20">
    <property type="entry name" value="Phosphorylase Kinase, domain 1"/>
    <property type="match status" value="1"/>
</dbReference>
<sequence length="532" mass="58077">MSASPSLQVTAFEGNRCIASGPLASVAEKIKEVLARGEAASVLVFDDQTGSQVDLNLRTLSEAAQGMPTPLIAPEPLESRNAGRPRLGVVAREVTLLPRQWEWLGQQQGGASATLRKLVDQARRENAGEEKIRAAREALYRFMTAMAGNAPGYEEALRALFAGDVHRFSILTSDWATDVRKHVGKLAPAAFGYAPSPLDVVIPLTKREAVLRAFGTAEVQSIERITNGASGAGVFKVKANQVDYLLRIEGPPDGLRDPARQYACLKIAAEAGVAPRLVYADAESGVAVTDFIAPDSASVERSKADSLRRIVTAVRSLHDAPLFPELVDYLDGVDTLIRSCMETGILPKRAIETHRKFYGELAAAYPRKNLDLVSSHNDLNPGNVLFQKERVWLVDWESAFAADRYVDLAAIANFFTTEENEKELVLESYFGAALNDLHRARFFLMQQANRMFYAMVVLNFVAAAEPAIKLTAAGMKGIRWSEVRGEMARINTTETKVRFAGALLNEALLAFQSPRFSQAVAQVKGSSKRRGA</sequence>
<dbReference type="InterPro" id="IPR002575">
    <property type="entry name" value="Aminoglycoside_PTrfase"/>
</dbReference>
<evidence type="ECO:0000313" key="2">
    <source>
        <dbReference type="EMBL" id="AEU35537.1"/>
    </source>
</evidence>
<dbReference type="SUPFAM" id="SSF56112">
    <property type="entry name" value="Protein kinase-like (PK-like)"/>
    <property type="match status" value="1"/>
</dbReference>
<accession>G8NX09</accession>
<dbReference type="InterPro" id="IPR018715">
    <property type="entry name" value="DUF2239"/>
</dbReference>
<reference evidence="2 3" key="1">
    <citation type="submission" date="2011-11" db="EMBL/GenBank/DDBJ databases">
        <title>Complete sequence of Granulicella mallensis MP5ACTX8.</title>
        <authorList>
            <consortium name="US DOE Joint Genome Institute"/>
            <person name="Lucas S."/>
            <person name="Copeland A."/>
            <person name="Lapidus A."/>
            <person name="Cheng J.-F."/>
            <person name="Goodwin L."/>
            <person name="Pitluck S."/>
            <person name="Peters L."/>
            <person name="Lu M."/>
            <person name="Detter J.C."/>
            <person name="Han C."/>
            <person name="Tapia R."/>
            <person name="Land M."/>
            <person name="Hauser L."/>
            <person name="Kyrpides N."/>
            <person name="Ivanova N."/>
            <person name="Mikhailova N."/>
            <person name="Pagani I."/>
            <person name="Rawat S."/>
            <person name="Mannisto M."/>
            <person name="Haggblom M."/>
            <person name="Woyke T."/>
        </authorList>
    </citation>
    <scope>NUCLEOTIDE SEQUENCE [LARGE SCALE GENOMIC DNA]</scope>
    <source>
        <strain evidence="3">ATCC BAA-1857 / DSM 23137 / MP5ACTX8</strain>
    </source>
</reference>
<feature type="domain" description="Aminoglycoside phosphotransferase" evidence="1">
    <location>
        <begin position="222"/>
        <end position="443"/>
    </location>
</feature>
<proteinExistence type="predicted"/>
<evidence type="ECO:0000313" key="3">
    <source>
        <dbReference type="Proteomes" id="UP000007113"/>
    </source>
</evidence>
<dbReference type="eggNOG" id="COG3644">
    <property type="taxonomic scope" value="Bacteria"/>
</dbReference>
<name>G8NX09_GRAMM</name>
<dbReference type="KEGG" id="gma:AciX8_1193"/>
<dbReference type="AlphaFoldDB" id="G8NX09"/>
<dbReference type="HOGENOM" id="CLU_511683_0_0_0"/>
<dbReference type="Pfam" id="PF01636">
    <property type="entry name" value="APH"/>
    <property type="match status" value="1"/>
</dbReference>
<evidence type="ECO:0000259" key="1">
    <source>
        <dbReference type="Pfam" id="PF01636"/>
    </source>
</evidence>
<dbReference type="InterPro" id="IPR011009">
    <property type="entry name" value="Kinase-like_dom_sf"/>
</dbReference>
<dbReference type="Gene3D" id="3.90.1200.10">
    <property type="match status" value="1"/>
</dbReference>
<dbReference type="STRING" id="682795.AciX8_1193"/>
<dbReference type="Proteomes" id="UP000007113">
    <property type="component" value="Chromosome"/>
</dbReference>
<dbReference type="CDD" id="cd05151">
    <property type="entry name" value="ChoK-like"/>
    <property type="match status" value="1"/>
</dbReference>
<dbReference type="RefSeq" id="WP_014264417.1">
    <property type="nucleotide sequence ID" value="NC_016631.1"/>
</dbReference>
<dbReference type="EMBL" id="CP003130">
    <property type="protein sequence ID" value="AEU35537.1"/>
    <property type="molecule type" value="Genomic_DNA"/>
</dbReference>
<gene>
    <name evidence="2" type="ordered locus">AciX8_1193</name>
</gene>